<feature type="compositionally biased region" description="Low complexity" evidence="1">
    <location>
        <begin position="32"/>
        <end position="42"/>
    </location>
</feature>
<dbReference type="RefSeq" id="WP_007427673.1">
    <property type="nucleotide sequence ID" value="NZ_AMGO01000062.1"/>
</dbReference>
<dbReference type="InterPro" id="IPR006482">
    <property type="entry name" value="Cas7_Csh2/Csh2"/>
</dbReference>
<evidence type="ECO:0008006" key="4">
    <source>
        <dbReference type="Google" id="ProtNLM"/>
    </source>
</evidence>
<evidence type="ECO:0000313" key="3">
    <source>
        <dbReference type="Proteomes" id="UP000006765"/>
    </source>
</evidence>
<dbReference type="OrthoDB" id="9776792at2"/>
<dbReference type="InterPro" id="IPR013418">
    <property type="entry name" value="CRISPR-assoc_prot_Cas7/Csd2"/>
</dbReference>
<proteinExistence type="predicted"/>
<dbReference type="eggNOG" id="COG3649">
    <property type="taxonomic scope" value="Bacteria"/>
</dbReference>
<keyword evidence="3" id="KW-1185">Reference proteome</keyword>
<dbReference type="NCBIfam" id="TIGR02589">
    <property type="entry name" value="cas_Csd2"/>
    <property type="match status" value="1"/>
</dbReference>
<evidence type="ECO:0000313" key="2">
    <source>
        <dbReference type="EMBL" id="EKE43329.1"/>
    </source>
</evidence>
<dbReference type="Proteomes" id="UP000006765">
    <property type="component" value="Unassembled WGS sequence"/>
</dbReference>
<dbReference type="EMBL" id="AMGO01000062">
    <property type="protein sequence ID" value="EKE43329.1"/>
    <property type="molecule type" value="Genomic_DNA"/>
</dbReference>
<dbReference type="NCBIfam" id="TIGR01595">
    <property type="entry name" value="cas_CT1132"/>
    <property type="match status" value="1"/>
</dbReference>
<reference evidence="2 3" key="1">
    <citation type="journal article" date="2012" name="J. Bacteriol.">
        <title>Draft Genome Sequence of Oceaniovalibus guishaninsula JLT2003T.</title>
        <authorList>
            <person name="Tang K."/>
            <person name="Liu K."/>
            <person name="Jiao N."/>
        </authorList>
    </citation>
    <scope>NUCLEOTIDE SEQUENCE [LARGE SCALE GENOMIC DNA]</scope>
    <source>
        <strain evidence="2 3">JLT2003</strain>
    </source>
</reference>
<dbReference type="STRING" id="1231392.OCGS_2521"/>
<name>K2HK19_9RHOB</name>
<dbReference type="Pfam" id="PF05107">
    <property type="entry name" value="Cas_Cas7"/>
    <property type="match status" value="1"/>
</dbReference>
<protein>
    <recommendedName>
        <fullName evidence="4">CRISPR-associated protein, Csd2 family</fullName>
    </recommendedName>
</protein>
<feature type="region of interest" description="Disordered" evidence="1">
    <location>
        <begin position="32"/>
        <end position="52"/>
    </location>
</feature>
<organism evidence="2 3">
    <name type="scientific">Oceaniovalibus guishaninsula JLT2003</name>
    <dbReference type="NCBI Taxonomy" id="1231392"/>
    <lineage>
        <taxon>Bacteria</taxon>
        <taxon>Pseudomonadati</taxon>
        <taxon>Pseudomonadota</taxon>
        <taxon>Alphaproteobacteria</taxon>
        <taxon>Rhodobacterales</taxon>
        <taxon>Roseobacteraceae</taxon>
        <taxon>Oceaniovalibus</taxon>
    </lineage>
</organism>
<comment type="caution">
    <text evidence="2">The sequence shown here is derived from an EMBL/GenBank/DDBJ whole genome shotgun (WGS) entry which is preliminary data.</text>
</comment>
<gene>
    <name evidence="2" type="ORF">OCGS_2521</name>
</gene>
<sequence>MTEQSALDQDAASRVGLANRYDFVLFLDVENGNPNGDPDAGNMPRMDPETNRGLMSDVSIKRKLRNYVAEAHGNAAPHRIYFTERAVLNEAHQEAWEATGVAPQKPNDYSRLPKADAEARKLTDWMCANFWDIRTFGAVMSTGVNAGQVRGPVQLSFARSEEPIMPMEVSITRSSVTNEKDRDKERTMGRKAVVPYGLYRVHGFVNAKLAQRTGFSKADLDLLWTALRDMLDLDRSAARGMMAARRLIAFRHDSDLGNAQAHRLFERVTVSRMVDGEAVPVGDRGLHNRPPARAFSDYRIDVDDADLPQGVTLIEPW</sequence>
<accession>K2HK19</accession>
<dbReference type="GO" id="GO:0043571">
    <property type="term" value="P:maintenance of CRISPR repeat elements"/>
    <property type="evidence" value="ECO:0007669"/>
    <property type="project" value="InterPro"/>
</dbReference>
<dbReference type="AlphaFoldDB" id="K2HK19"/>
<dbReference type="PATRIC" id="fig|1231392.3.peg.2535"/>
<evidence type="ECO:0000256" key="1">
    <source>
        <dbReference type="SAM" id="MobiDB-lite"/>
    </source>
</evidence>